<dbReference type="InterPro" id="IPR042219">
    <property type="entry name" value="AAA_lid_11_sf"/>
</dbReference>
<evidence type="ECO:0000256" key="6">
    <source>
        <dbReference type="ARBA" id="ARBA00022741"/>
    </source>
</evidence>
<keyword evidence="9 14" id="KW-0175">Coiled coil</keyword>
<evidence type="ECO:0000256" key="10">
    <source>
        <dbReference type="ARBA" id="ARBA00023069"/>
    </source>
</evidence>
<dbReference type="Gene3D" id="1.10.8.1220">
    <property type="match status" value="1"/>
</dbReference>
<dbReference type="SUPFAM" id="SSF52540">
    <property type="entry name" value="P-loop containing nucleoside triphosphate hydrolases"/>
    <property type="match status" value="4"/>
</dbReference>
<keyword evidence="5" id="KW-0677">Repeat</keyword>
<comment type="similarity">
    <text evidence="2">Belongs to the dynein heavy chain family.</text>
</comment>
<feature type="domain" description="Dynein heavy chain tail" evidence="16">
    <location>
        <begin position="190"/>
        <end position="795"/>
    </location>
</feature>
<dbReference type="Gene3D" id="1.20.920.30">
    <property type="match status" value="1"/>
</dbReference>
<dbReference type="Pfam" id="PF12777">
    <property type="entry name" value="MT"/>
    <property type="match status" value="1"/>
</dbReference>
<dbReference type="Pfam" id="PF12780">
    <property type="entry name" value="AAA_8"/>
    <property type="match status" value="1"/>
</dbReference>
<keyword evidence="8" id="KW-0243">Dynein</keyword>
<dbReference type="InterPro" id="IPR004273">
    <property type="entry name" value="Dynein_heavy_D6_P-loop"/>
</dbReference>
<keyword evidence="3" id="KW-0963">Cytoplasm</keyword>
<evidence type="ECO:0000313" key="26">
    <source>
        <dbReference type="EMBL" id="KAH0571492.1"/>
    </source>
</evidence>
<dbReference type="InterPro" id="IPR027417">
    <property type="entry name" value="P-loop_NTPase"/>
</dbReference>
<dbReference type="GO" id="GO:0051959">
    <property type="term" value="F:dynein light intermediate chain binding"/>
    <property type="evidence" value="ECO:0007669"/>
    <property type="project" value="InterPro"/>
</dbReference>
<feature type="coiled-coil region" evidence="14">
    <location>
        <begin position="3578"/>
        <end position="3640"/>
    </location>
</feature>
<evidence type="ECO:0000259" key="24">
    <source>
        <dbReference type="Pfam" id="PF18198"/>
    </source>
</evidence>
<dbReference type="FunFam" id="1.20.140.100:FF:000003">
    <property type="entry name" value="Dynein, axonemal, heavy chain 5"/>
    <property type="match status" value="1"/>
</dbReference>
<dbReference type="FunFam" id="3.10.490.20:FF:000010">
    <property type="entry name" value="Dynein heavy chain, putative"/>
    <property type="match status" value="1"/>
</dbReference>
<dbReference type="Gene3D" id="3.10.490.20">
    <property type="match status" value="1"/>
</dbReference>
<evidence type="ECO:0000313" key="27">
    <source>
        <dbReference type="Proteomes" id="UP000018208"/>
    </source>
</evidence>
<dbReference type="GeneID" id="94299701"/>
<comment type="caution">
    <text evidence="26">The sequence shown here is derived from an EMBL/GenBank/DDBJ whole genome shotgun (WGS) entry which is preliminary data.</text>
</comment>
<dbReference type="InterPro" id="IPR041658">
    <property type="entry name" value="AAA_lid_11"/>
</dbReference>
<evidence type="ECO:0000259" key="20">
    <source>
        <dbReference type="Pfam" id="PF12780"/>
    </source>
</evidence>
<keyword evidence="27" id="KW-1185">Reference proteome</keyword>
<dbReference type="FunFam" id="3.40.50.300:FF:000044">
    <property type="entry name" value="Dynein heavy chain 5, axonemal"/>
    <property type="match status" value="1"/>
</dbReference>
<comment type="subcellular location">
    <subcellularLocation>
        <location evidence="1">Cytoplasm</location>
        <location evidence="1">Cytoskeleton</location>
        <location evidence="1">Cilium axoneme</location>
    </subcellularLocation>
</comment>
<dbReference type="PANTHER" id="PTHR46532:SF4">
    <property type="entry name" value="AAA+ ATPASE DOMAIN-CONTAINING PROTEIN"/>
    <property type="match status" value="1"/>
</dbReference>
<dbReference type="Gene3D" id="3.40.50.300">
    <property type="entry name" value="P-loop containing nucleotide triphosphate hydrolases"/>
    <property type="match status" value="5"/>
</dbReference>
<feature type="domain" description="Dynein heavy chain AAA module D4" evidence="20">
    <location>
        <begin position="3070"/>
        <end position="3334"/>
    </location>
</feature>
<evidence type="ECO:0000256" key="11">
    <source>
        <dbReference type="ARBA" id="ARBA00023175"/>
    </source>
</evidence>
<dbReference type="InterPro" id="IPR024317">
    <property type="entry name" value="Dynein_heavy_chain_D4_dom"/>
</dbReference>
<feature type="domain" description="Dynein heavy chain linker" evidence="17">
    <location>
        <begin position="1475"/>
        <end position="1885"/>
    </location>
</feature>
<dbReference type="InterPro" id="IPR026983">
    <property type="entry name" value="DHC"/>
</dbReference>
<feature type="domain" description="Dynein heavy chain ATP-binding dynein motor region" evidence="21">
    <location>
        <begin position="3726"/>
        <end position="3945"/>
    </location>
</feature>
<dbReference type="Gene3D" id="1.10.472.130">
    <property type="match status" value="1"/>
</dbReference>
<dbReference type="RefSeq" id="XP_067762265.1">
    <property type="nucleotide sequence ID" value="XM_067909509.1"/>
</dbReference>
<proteinExistence type="inferred from homology"/>
<dbReference type="KEGG" id="ssao:94299701"/>
<feature type="domain" description="Dynein heavy chain C-terminal" evidence="25">
    <location>
        <begin position="4540"/>
        <end position="4858"/>
    </location>
</feature>
<sequence length="4861" mass="553880">MAQEPKMQWLIKRVAEGFDVEPEIVSEQLQGGSYINALSSIFTSAGKSIALLFMDGEKITYTSDPNQPFPGKIYYLLRTVNRNVTVANLEVDIMYGCVGADYITSLQLLLQRVYYPLLENQEDWGSLQNKTQQLQFLAQVRKFIDNLQKFTIILQDKLTLKLPVSEVFAKLPTDTTQIAKLLQESPEQLQIIERALAALCNQIEEFLVDSEKIRLNSDDSGPESEQIFWRARMSLFNGVGTQMSSIEWLPAGLRVLQQAGSNVVSRWMKVRQRVLEATNEAKDNLKYLQTIDDILQPLYSGEPGKMTLTVPDLMETVRVVHSMAKYYGNRENMTILLIKISNQMIKACREYVLAGGAEGEKFTERIFEASYRGILHRIDDSITLLSTYSDEYAKIKEKLLLSGAEKQFNFSEQAVFGNFELFCARLKKIADVIITKQNFSSLQSATLLGLQPIIKQQQDLIQVLKSKPYDPLSHRLAQFDSDYEDYKKGIIDLENSLTTYINDKFGDQQIKLQDLISIMQQLNTILNRPNLQQLVMSKYDILLQKFTLYVKHIADYYNKVRRGDLPVPVPANYTPIAGRVAWCRLVQGRITRPYSFFKRIYVPVTDEQKEQWAQGIGAHSSDNLFMLQNQVADNIPMGYMPLLQYNKHGRNVSRIFSTTIESLRQFENDHLQRWANAVQPIRLSLQSTVLVENKQTGKLYVNFDRIISELCRETKMLEEIRTNIPDNVKAITLHEEKLFANRDQLVELVTEIDVIQNSLQEDTIDLMQPLMYKLQKKIQPLLQSVCWTSMNLDQYIESVKGQVNLIKVTQKAINDVMKLRIGESLKIIAQTTCLPLHLRPIFGSTQDSTKGGTVFDQPELAKKSTPEQDNQQNAEFTSHPQRLFSNYLEKNNNAISFKKYIEKAKPHAQQVAESIYQRSMFIAAATCDIVTVIASRYLSNNDNNNSQSLKTVVMQSITQCFDPNFVNIKADDSKRTTSQIIGDAIRTFIQKMHERVHAAIFLSCERTMRSLGARMCNINPHNHPMQSVTSEYAFDSLLYCDVELVYPNIAIIPNTQDIQVTLDTMIELSLSISKRVPKWNSSGDFYSIVLQSIQPITSLTKDNMVDTIAQRLTMTKTQISSSTVEEDTVDVKNTASIVWNENTDKQFGSATSRVAAADLSQPISKLDQLEAIGVDHTFYNYIGNSRQMLKLVMSVQCYFKQMFDVIEKQLTMFSSFIKLWKDDKEATFKKFLDDKPALECYVTQIVHYEKLAHNIDLIPQFIEQGFVLLRTEQIKQALSNEAQTWKAQYATKLNNFAQLQLSILTNTINDVSNQVNGNINDLDDVRKIMGALVKLRELEADFDNKVYPIEQTYQILSQHNIKVSTEEVEQVDQLNYKLKTIQQSAVSVQSQLKELQGGFKEDLVTSVKDFVGIVENFGIEWTEKGPKVQGIPPRVAVLRLREFQQQFSELERKWLTYSTGEKLFGLPVTEYSDLVTIQKDLKLLNQLYGLYTDVLTTIDGYADKLWSDLNFEEVQIKMGDFQNRCMRLPKDMRDWDAFIELKQKVDDFNLILPTFQAMSNPAMKPRHWQEISEKTKSESVLKILSEPESFKLSDVLSADPVKYSEDIEDICNAATKETDIEIKVNQIRDQWKSMNFVFDEFKSRGKVILNAAETSELISALEDSQMLLSSIQSNRYNKPFKDEIFQWVKRLSTLDETLSLWLQVQQNWIYLEAVFSSGDIARQLPAEAKRFGNIDKTWIKIMGGANLNPGVIYMTSQDDTLKSLLPHLIEQLEECQKSLSGYLEQKRNLFPRFYFVSDPVLLEILGQQSDPGAIQQHLLSIFDAVYKLDFDKNPQKRNNIVALNDKNGEKVALSVPVVASGSIEDWLNTLISVMQRSIKDIVRQAAQDLSRPDYKDLLKEFFEAYPAQVTLLCLQIIWTLWCEQAFRTIKSDKKALENVVKKNNDVFDLLVEITKQQEMVPRQRTNVETLITIHVHQRDIFNDLIAAKVRSVTEFDWLKQTRFYWNTEQDTCILQITDIDFIYNYEYLGVNERLVVTPLTDRCYITLAQAIGMCLGGAPAGPAGTGKTETVKDMGKAVGMFVVVFNCSDQMDYKGLGKIYRGIAQCGCFGDFDEFNRIELDVMSVAAQQIFCVLSAIKEKKKMFLYTDGCMVSLLTSAAYFITMNPGYAGRQELLENLKALFRSVAMMVPDRQIIMDVKLAAAGFSESKMLAKKFYILYQLCEQQLSQQRHYDFGLRNILSVLRTCGEQRRDNAHDKTLTESFILLRVLRDMNRSKLVAPDIPLFESLTTDLFPGIKPPENKYETLENMIVTVTQQLNIQRQPDWVKSVIQFYETYNVRHSIMLLGPTLAGKSCTLHTLAKCQQNITGQKFQIVKMNPKAITAPQMFGRLDASTGDWTDGIFSALWRKAVKAEHFIMLTLNGPVDAVWIENLNTVMDDNKTLTLANSDRIPMSKNLKLILEIDSLANASPATVSRAGMIYMSGFKAYGWKPFYISWTKGWQGEQVNIMTQMLDSSGLLDALYQFTDLEVKPLFNVPPLQLIRQLLNIITALIYDGSGVESKLANMEDKQNNGEVLAEAISAGQFMTTEGFCNAQQAQLQCIAENASQIIGKINPMAFKKIILFAIMWSFGAVLDLDDKKILQKFLYDNQAAKNAQIDYPTLENTQDQIYNYFINDSGQWQKWTDIVPSYTYPPPQPIPFGEILIPTVDNTTINYLLQKLNRSQFNILFTGEAGSGKTKDIFRFLGEQDKEKFAIRNVNFSSATTGGILQSNIEAFVEKRMGTSYGPVAGKKGIVFIDEVNIPLINEWTDQPTNELTRQIIEERGLYALDKPGEFHSFQDFTFISAMPIPGGGRNDIPDRLKSHYCTFNINLPAPDQLDVIFGTIIKGHYSIDRGFSEEVATTANKLVAVTRKLWQATKIKMLPTPAKFHYVFNLRDLSKITQGFINTENDVITNSKQLVHLWANECCRVLPDKFTTEQDINWFSNQLYVVAQEELNEQLSQEAQNYVQQGGDNKYIYIADFMRDAPDDVPDDQEIVVPKIYEPVYDKEVMINRLNMYMKDHNDKNRKFQLKLVMFDSCINHILRISRIIRTPGGHALLVGVGGSGKQSCARMATHIADYDLFQLVMSRSYNISNLEEDLRKLYKQVGLTGRGCSFIFTDNDIKQELFLEKINNILTAGEIPALFPKDEIEGIINDIRPIFKKWNARMPDTNENLWNFFINRNKANLHIILCFSPVGDKFRTRSRKFPGLVSGCTTDWFQSWSREALEQVAASELCEGFDIKVNNDQTVPSLVQFIANIHSSMSTITQQYFDQFRRQTYVTPKSYLSFLSSFKQLYTKKVNDLSSQNNRLKKGLDILQQAGDDVATMRINLEQKEKELAVAQAKTDEMMKDITIKKNEAEKVKAVVQKDADACMAQADEINAQKEVAEQGLAAAMPLLEKAESALNSITANAINNVKKLGKPPYIIQKIFDTVLVLFNEKMEKLVYDSEKEPVRGCLPSWSQSLVVMQNNILKRLQSFDKDSITDEMCELMLPYIEAPDFKFENAQKSFGDVAGLFSWVIAMRDYHFIALEVEPKRRFVREMEAVFKVAMDKLKKAQGELDDKQKSLNVLEEVFNKANAEKQALQDEADLTQKRLNAASALINGLSGERKRWGIQAKELDDAIIRLVGDCSLAAAFQSYAGPFNQQYRTMLLSQVWLKDMVERKIPYSKNIENEIIQFLTTEAQIGEWRLQGLPTDDLSTQNGLIVSSSSRYPLMVDPQNQAAAWIKNMYKQDIQVTTLNNKRFRMILENAVENGLPLLIEDVEEEIDPVLDPILEKQYIITGTRKEVKIGDQTKQIDENFKLFITTKLPNPKYSPETYAKTSIIDFTVTFGGLESQLLSRTVNIERKELEEQRRQLLEEVNSNKKIALQLEGDLLERLSNTTGNLLDDSSLVEVLNKTKQTTEEVKEKLANAAETEKRINEAREEYVIVATRGAIIYFLITEMTLVNNMYQTSLKQFLDLFDLSILEAPPNNIAARRIQQIISHMTLKLFKYVMRGLYERDKMLFTLNLCLKIDMKAERLSSQEFFVFIRGGAALDLANVRAKPQFISEIAWLNALALSALPQFAQLPQQISENESEWKNYYNEEAIEIAKLPQEYEGRLNEFQKLLLIRCLREDRTMLAASAYIQSCFASKDPSMKEDGKEFVEPVVADYDDILINETNQCMPVCFLLSLGSDPTGQLEMFAKKRKIELKSISMGQGQEPAARRLVADCITNGGWAMINNSHLAIKFMAEVDDMVLDVRERYAYINALGGDNDGDSRDKKDIKDLDPAIGTNQGTGGIFAALNPKQGPHPDFRLILTTERSEKFPIGLLQKSIKLTNDPPSGLRAGLKRTFNQMTQDLVESVDKPQWLPLIYSIAYLHSTIIERKKYGPLGWCIKYEFGQHDFNASIQFLQSYLYSLDPRKNQQISWKTICYMIAEVHYGGRITDDFDRKLMNVYTAEWVSGQVLEPNYSFCAPIYKMPTFGAQPNINDIRKFVDNLPMIDKPQAFMMHPNAELTFRAAETQAVLGTILSIQPKDAGGAKAGGSREDVVLKQAKDILTKLPPKYDLKHQVPQYLKALNGDSSSPKALTVFLGQEIERMQAVLSMIRSTLIDLQQAMAGSIIMTEHLQDALDAIFDARVPARWLNISWLSPTLGYWLSDVSARCTQYSNWLMKEQPASFWLTGFFNPNGFLTSVKQEITRSNTTNGAPWSLDKVMIQTSVMKFKDEKQAQTNKPKMSGAVYIHGLFLEGAQWEPKKEIIIDAASKQMFAPLPVLLVEATESTSDVVTAPVKDKSGIMLYECPVYKTPMRTGQNFIFAVKLRSEKRPAQWAMRGTALLCQTQ</sequence>
<dbReference type="InterPro" id="IPR035706">
    <property type="entry name" value="AAA_9"/>
</dbReference>
<evidence type="ECO:0000256" key="2">
    <source>
        <dbReference type="ARBA" id="ARBA00008887"/>
    </source>
</evidence>
<dbReference type="Gene3D" id="1.20.920.20">
    <property type="match status" value="1"/>
</dbReference>
<dbReference type="FunFam" id="1.10.8.710:FF:000003">
    <property type="entry name" value="Dynein axonemal heavy chain 5"/>
    <property type="match status" value="1"/>
</dbReference>
<feature type="domain" description="Dynein heavy chain coiled coil stalk" evidence="19">
    <location>
        <begin position="3348"/>
        <end position="3696"/>
    </location>
</feature>
<name>A0A9P8RWI0_9EUKA</name>
<evidence type="ECO:0000259" key="17">
    <source>
        <dbReference type="Pfam" id="PF08393"/>
    </source>
</evidence>
<evidence type="ECO:0000256" key="3">
    <source>
        <dbReference type="ARBA" id="ARBA00022490"/>
    </source>
</evidence>
<dbReference type="Gene3D" id="1.20.1270.280">
    <property type="match status" value="1"/>
</dbReference>
<evidence type="ECO:0000259" key="16">
    <source>
        <dbReference type="Pfam" id="PF08385"/>
    </source>
</evidence>
<feature type="domain" description="Dynein heavy chain hydrolytic ATP-binding dynein motor region" evidence="18">
    <location>
        <begin position="2023"/>
        <end position="2353"/>
    </location>
</feature>
<evidence type="ECO:0000256" key="8">
    <source>
        <dbReference type="ARBA" id="ARBA00023017"/>
    </source>
</evidence>
<dbReference type="InterPro" id="IPR013594">
    <property type="entry name" value="Dynein_heavy_tail"/>
</dbReference>
<feature type="domain" description="Dynein heavy chain region D6 P-loop" evidence="15">
    <location>
        <begin position="4201"/>
        <end position="4279"/>
    </location>
</feature>
<dbReference type="InterPro" id="IPR043157">
    <property type="entry name" value="Dynein_AAA1S"/>
</dbReference>
<feature type="coiled-coil region" evidence="14">
    <location>
        <begin position="3932"/>
        <end position="3972"/>
    </location>
</feature>
<dbReference type="InterPro" id="IPR042222">
    <property type="entry name" value="Dynein_2_N"/>
</dbReference>
<evidence type="ECO:0000256" key="5">
    <source>
        <dbReference type="ARBA" id="ARBA00022737"/>
    </source>
</evidence>
<evidence type="ECO:0000259" key="18">
    <source>
        <dbReference type="Pfam" id="PF12774"/>
    </source>
</evidence>
<evidence type="ECO:0000256" key="13">
    <source>
        <dbReference type="ARBA" id="ARBA00023273"/>
    </source>
</evidence>
<dbReference type="Pfam" id="PF08393">
    <property type="entry name" value="DHC_N2"/>
    <property type="match status" value="1"/>
</dbReference>
<dbReference type="PANTHER" id="PTHR46532">
    <property type="entry name" value="MALE FERTILITY FACTOR KL5"/>
    <property type="match status" value="1"/>
</dbReference>
<dbReference type="Pfam" id="PF12781">
    <property type="entry name" value="AAA_9"/>
    <property type="match status" value="1"/>
</dbReference>
<dbReference type="InterPro" id="IPR041228">
    <property type="entry name" value="Dynein_C"/>
</dbReference>
<dbReference type="GO" id="GO:0045505">
    <property type="term" value="F:dynein intermediate chain binding"/>
    <property type="evidence" value="ECO:0007669"/>
    <property type="project" value="InterPro"/>
</dbReference>
<dbReference type="Pfam" id="PF17857">
    <property type="entry name" value="AAA_lid_1"/>
    <property type="match status" value="1"/>
</dbReference>
<evidence type="ECO:0000256" key="7">
    <source>
        <dbReference type="ARBA" id="ARBA00022840"/>
    </source>
</evidence>
<evidence type="ECO:0000256" key="4">
    <source>
        <dbReference type="ARBA" id="ARBA00022701"/>
    </source>
</evidence>
<evidence type="ECO:0000256" key="9">
    <source>
        <dbReference type="ARBA" id="ARBA00023054"/>
    </source>
</evidence>
<dbReference type="GO" id="GO:0008569">
    <property type="term" value="F:minus-end-directed microtubule motor activity"/>
    <property type="evidence" value="ECO:0007669"/>
    <property type="project" value="InterPro"/>
</dbReference>
<keyword evidence="12" id="KW-0206">Cytoskeleton</keyword>
<dbReference type="Gene3D" id="1.20.58.1120">
    <property type="match status" value="1"/>
</dbReference>
<dbReference type="Pfam" id="PF03028">
    <property type="entry name" value="Dynein_heavy"/>
    <property type="match status" value="1"/>
</dbReference>
<keyword evidence="4" id="KW-0493">Microtubule</keyword>
<dbReference type="FunFam" id="1.20.920.20:FF:000001">
    <property type="entry name" value="dynein heavy chain 2, axonemal"/>
    <property type="match status" value="1"/>
</dbReference>
<dbReference type="Pfam" id="PF18199">
    <property type="entry name" value="Dynein_C"/>
    <property type="match status" value="1"/>
</dbReference>
<dbReference type="InterPro" id="IPR013602">
    <property type="entry name" value="Dynein_heavy_linker"/>
</dbReference>
<feature type="domain" description="Dynein heavy chain AAA lid" evidence="24">
    <location>
        <begin position="4389"/>
        <end position="4533"/>
    </location>
</feature>
<evidence type="ECO:0000256" key="12">
    <source>
        <dbReference type="ARBA" id="ARBA00023212"/>
    </source>
</evidence>
<reference evidence="26 27" key="1">
    <citation type="journal article" date="2014" name="PLoS Genet.">
        <title>The Genome of Spironucleus salmonicida Highlights a Fish Pathogen Adapted to Fluctuating Environments.</title>
        <authorList>
            <person name="Xu F."/>
            <person name="Jerlstrom-Hultqvist J."/>
            <person name="Einarsson E."/>
            <person name="Astvaldsson A."/>
            <person name="Svard S.G."/>
            <person name="Andersson J.O."/>
        </authorList>
    </citation>
    <scope>NUCLEOTIDE SEQUENCE [LARGE SCALE GENOMIC DNA]</scope>
    <source>
        <strain evidence="26 27">ATCC 50377</strain>
    </source>
</reference>
<dbReference type="Pfam" id="PF12774">
    <property type="entry name" value="AAA_6"/>
    <property type="match status" value="1"/>
</dbReference>
<evidence type="ECO:0000259" key="22">
    <source>
        <dbReference type="Pfam" id="PF17852"/>
    </source>
</evidence>
<dbReference type="InterPro" id="IPR035699">
    <property type="entry name" value="AAA_6"/>
</dbReference>
<dbReference type="OrthoDB" id="447173at2759"/>
<dbReference type="Pfam" id="PF08385">
    <property type="entry name" value="DHC_N1"/>
    <property type="match status" value="1"/>
</dbReference>
<dbReference type="FunFam" id="1.10.8.1220:FF:000001">
    <property type="entry name" value="Dynein axonemal heavy chain 5"/>
    <property type="match status" value="1"/>
</dbReference>
<dbReference type="Gene3D" id="1.10.287.2620">
    <property type="match status" value="1"/>
</dbReference>
<gene>
    <name evidence="26" type="ORF">SS50377_25678</name>
</gene>
<dbReference type="Gene3D" id="6.10.140.1060">
    <property type="match status" value="1"/>
</dbReference>
<dbReference type="GO" id="GO:0005874">
    <property type="term" value="C:microtubule"/>
    <property type="evidence" value="ECO:0007669"/>
    <property type="project" value="UniProtKB-KW"/>
</dbReference>
<feature type="coiled-coil region" evidence="14">
    <location>
        <begin position="3339"/>
        <end position="3390"/>
    </location>
</feature>
<dbReference type="InterPro" id="IPR041589">
    <property type="entry name" value="DNAH3_AAA_lid_1"/>
</dbReference>
<feature type="coiled-coil region" evidence="14">
    <location>
        <begin position="3879"/>
        <end position="3906"/>
    </location>
</feature>
<evidence type="ECO:0000259" key="21">
    <source>
        <dbReference type="Pfam" id="PF12781"/>
    </source>
</evidence>
<evidence type="ECO:0000259" key="25">
    <source>
        <dbReference type="Pfam" id="PF18199"/>
    </source>
</evidence>
<accession>A0A9P8RWI0</accession>
<feature type="domain" description="Dynein heavy chain 3 AAA+ lid" evidence="23">
    <location>
        <begin position="2906"/>
        <end position="2985"/>
    </location>
</feature>
<dbReference type="GO" id="GO:0007018">
    <property type="term" value="P:microtubule-based movement"/>
    <property type="evidence" value="ECO:0007669"/>
    <property type="project" value="InterPro"/>
</dbReference>
<dbReference type="Gene3D" id="3.20.180.20">
    <property type="entry name" value="Dynein heavy chain, N-terminal domain 2"/>
    <property type="match status" value="1"/>
</dbReference>
<evidence type="ECO:0000259" key="19">
    <source>
        <dbReference type="Pfam" id="PF12777"/>
    </source>
</evidence>
<dbReference type="InterPro" id="IPR042228">
    <property type="entry name" value="Dynein_linker_3"/>
</dbReference>
<dbReference type="Gene3D" id="1.20.140.100">
    <property type="entry name" value="Dynein heavy chain, N-terminal domain 2"/>
    <property type="match status" value="1"/>
</dbReference>
<dbReference type="Pfam" id="PF17852">
    <property type="entry name" value="Dynein_AAA_lid"/>
    <property type="match status" value="1"/>
</dbReference>
<dbReference type="FunFam" id="3.20.180.20:FF:000001">
    <property type="entry name" value="Dynein axonemal heavy chain 5"/>
    <property type="match status" value="1"/>
</dbReference>
<dbReference type="FunFam" id="3.40.50.300:FF:002141">
    <property type="entry name" value="Dynein heavy chain"/>
    <property type="match status" value="1"/>
</dbReference>
<dbReference type="InterPro" id="IPR041466">
    <property type="entry name" value="Dynein_AAA5_ext"/>
</dbReference>
<keyword evidence="7" id="KW-0067">ATP-binding</keyword>
<dbReference type="Gene3D" id="1.10.8.720">
    <property type="entry name" value="Region D6 of dynein motor"/>
    <property type="match status" value="1"/>
</dbReference>
<dbReference type="FunFam" id="3.40.50.300:FF:000049">
    <property type="entry name" value="Dynein, axonemal, heavy chain 5"/>
    <property type="match status" value="1"/>
</dbReference>
<evidence type="ECO:0000256" key="1">
    <source>
        <dbReference type="ARBA" id="ARBA00004430"/>
    </source>
</evidence>
<dbReference type="GO" id="GO:0005858">
    <property type="term" value="C:axonemal dynein complex"/>
    <property type="evidence" value="ECO:0007669"/>
    <property type="project" value="TreeGrafter"/>
</dbReference>
<feature type="domain" description="Dynein heavy chain AAA 5 extension" evidence="22">
    <location>
        <begin position="2578"/>
        <end position="2684"/>
    </location>
</feature>
<keyword evidence="11" id="KW-0505">Motor protein</keyword>
<dbReference type="Gene3D" id="1.10.8.710">
    <property type="match status" value="1"/>
</dbReference>
<dbReference type="Pfam" id="PF18198">
    <property type="entry name" value="AAA_lid_11"/>
    <property type="match status" value="1"/>
</dbReference>
<dbReference type="InterPro" id="IPR024743">
    <property type="entry name" value="Dynein_HC_stalk"/>
</dbReference>
<dbReference type="InterPro" id="IPR043160">
    <property type="entry name" value="Dynein_C_barrel"/>
</dbReference>
<dbReference type="FunFam" id="1.20.920.30:FF:000004">
    <property type="entry name" value="Dynein axonemal heavy chain 5"/>
    <property type="match status" value="1"/>
</dbReference>
<dbReference type="EMBL" id="AUWU02000006">
    <property type="protein sequence ID" value="KAH0571492.1"/>
    <property type="molecule type" value="Genomic_DNA"/>
</dbReference>
<evidence type="ECO:0000259" key="15">
    <source>
        <dbReference type="Pfam" id="PF03028"/>
    </source>
</evidence>
<dbReference type="Proteomes" id="UP000018208">
    <property type="component" value="Unassembled WGS sequence"/>
</dbReference>
<protein>
    <submittedName>
        <fullName evidence="26">Outer-arm dynein gamma</fullName>
    </submittedName>
</protein>
<dbReference type="GO" id="GO:0005524">
    <property type="term" value="F:ATP binding"/>
    <property type="evidence" value="ECO:0007669"/>
    <property type="project" value="UniProtKB-KW"/>
</dbReference>
<keyword evidence="13" id="KW-0966">Cell projection</keyword>
<evidence type="ECO:0000256" key="14">
    <source>
        <dbReference type="SAM" id="Coils"/>
    </source>
</evidence>
<dbReference type="Pfam" id="PF12775">
    <property type="entry name" value="AAA_7"/>
    <property type="match status" value="1"/>
</dbReference>
<keyword evidence="6" id="KW-0547">Nucleotide-binding</keyword>
<keyword evidence="10" id="KW-0969">Cilium</keyword>
<evidence type="ECO:0000259" key="23">
    <source>
        <dbReference type="Pfam" id="PF17857"/>
    </source>
</evidence>
<organism evidence="26 27">
    <name type="scientific">Spironucleus salmonicida</name>
    <dbReference type="NCBI Taxonomy" id="348837"/>
    <lineage>
        <taxon>Eukaryota</taxon>
        <taxon>Metamonada</taxon>
        <taxon>Diplomonadida</taxon>
        <taxon>Hexamitidae</taxon>
        <taxon>Hexamitinae</taxon>
        <taxon>Spironucleus</taxon>
    </lineage>
</organism>